<dbReference type="PROSITE" id="PS50280">
    <property type="entry name" value="SET"/>
    <property type="match status" value="1"/>
</dbReference>
<dbReference type="Pfam" id="PF00856">
    <property type="entry name" value="SET"/>
    <property type="match status" value="1"/>
</dbReference>
<organism evidence="3 4">
    <name type="scientific">Trematosphaeria pertusa</name>
    <dbReference type="NCBI Taxonomy" id="390896"/>
    <lineage>
        <taxon>Eukaryota</taxon>
        <taxon>Fungi</taxon>
        <taxon>Dikarya</taxon>
        <taxon>Ascomycota</taxon>
        <taxon>Pezizomycotina</taxon>
        <taxon>Dothideomycetes</taxon>
        <taxon>Pleosporomycetidae</taxon>
        <taxon>Pleosporales</taxon>
        <taxon>Massarineae</taxon>
        <taxon>Trematosphaeriaceae</taxon>
        <taxon>Trematosphaeria</taxon>
    </lineage>
</organism>
<dbReference type="OrthoDB" id="265717at2759"/>
<dbReference type="PANTHER" id="PTHR47332:SF6">
    <property type="entry name" value="SET DOMAIN-CONTAINING PROTEIN"/>
    <property type="match status" value="1"/>
</dbReference>
<dbReference type="Gene3D" id="1.25.40.10">
    <property type="entry name" value="Tetratricopeptide repeat domain"/>
    <property type="match status" value="1"/>
</dbReference>
<evidence type="ECO:0000259" key="2">
    <source>
        <dbReference type="PROSITE" id="PS50280"/>
    </source>
</evidence>
<dbReference type="SUPFAM" id="SSF82199">
    <property type="entry name" value="SET domain"/>
    <property type="match status" value="1"/>
</dbReference>
<evidence type="ECO:0000256" key="1">
    <source>
        <dbReference type="SAM" id="SignalP"/>
    </source>
</evidence>
<gene>
    <name evidence="3" type="ORF">BU26DRAFT_519055</name>
</gene>
<dbReference type="Gene3D" id="2.170.270.10">
    <property type="entry name" value="SET domain"/>
    <property type="match status" value="1"/>
</dbReference>
<evidence type="ECO:0000313" key="3">
    <source>
        <dbReference type="EMBL" id="KAF2248851.1"/>
    </source>
</evidence>
<name>A0A6A6IEL2_9PLEO</name>
<feature type="domain" description="SET" evidence="2">
    <location>
        <begin position="119"/>
        <end position="268"/>
    </location>
</feature>
<dbReference type="InterPro" id="IPR046341">
    <property type="entry name" value="SET_dom_sf"/>
</dbReference>
<proteinExistence type="predicted"/>
<keyword evidence="1" id="KW-0732">Signal</keyword>
<dbReference type="CDD" id="cd20071">
    <property type="entry name" value="SET_SMYD"/>
    <property type="match status" value="1"/>
</dbReference>
<keyword evidence="4" id="KW-1185">Reference proteome</keyword>
<evidence type="ECO:0000313" key="4">
    <source>
        <dbReference type="Proteomes" id="UP000800094"/>
    </source>
</evidence>
<dbReference type="Proteomes" id="UP000800094">
    <property type="component" value="Unassembled WGS sequence"/>
</dbReference>
<sequence length="408" mass="45436">MIFLRFSIALLGTIALSVEALSPEYQCDRPAAQQQLFGQRPAACRQKELHEDAGPEAYSHPIWSHSPFCISRPDRRYCTHTTQDFRNRKGLSIIASSVAAEAATRAFGFARRAPSDLSDQLEVRDIPGKGKGLIAGSSVKRGQIIMLDSPRIIASAQFPARMTRSEGLQLFNFALNWLPDEDRNLVLSLDKSLGGTDIENIMKTNSFACQIDDGGVGDGYMCLFPSVSRINHACRPNAHARFIPRTLLMEIKALRDIAPGEEISISYGSVDLKHADRQKLYKEGWGFKCTCDVCTADAYTIAGSDQRRGRFSQLRERLNSLTAETYDAQQIVAWEKEVLELSEKEGLDVLVAEDLERMAYVYAGLGLVEEAKSWARKARLSLLEWTIVDGGSENDVRRVEELLRELGG</sequence>
<dbReference type="PANTHER" id="PTHR47332">
    <property type="entry name" value="SET DOMAIN-CONTAINING PROTEIN 5"/>
    <property type="match status" value="1"/>
</dbReference>
<dbReference type="RefSeq" id="XP_033683855.1">
    <property type="nucleotide sequence ID" value="XM_033828961.1"/>
</dbReference>
<dbReference type="SMART" id="SM00317">
    <property type="entry name" value="SET"/>
    <property type="match status" value="1"/>
</dbReference>
<dbReference type="GeneID" id="54582291"/>
<feature type="signal peptide" evidence="1">
    <location>
        <begin position="1"/>
        <end position="20"/>
    </location>
</feature>
<accession>A0A6A6IEL2</accession>
<dbReference type="AlphaFoldDB" id="A0A6A6IEL2"/>
<dbReference type="InterPro" id="IPR053185">
    <property type="entry name" value="SET_domain_protein"/>
</dbReference>
<dbReference type="InterPro" id="IPR001214">
    <property type="entry name" value="SET_dom"/>
</dbReference>
<feature type="chain" id="PRO_5025591897" evidence="1">
    <location>
        <begin position="21"/>
        <end position="408"/>
    </location>
</feature>
<dbReference type="EMBL" id="ML987195">
    <property type="protein sequence ID" value="KAF2248851.1"/>
    <property type="molecule type" value="Genomic_DNA"/>
</dbReference>
<reference evidence="3" key="1">
    <citation type="journal article" date="2020" name="Stud. Mycol.">
        <title>101 Dothideomycetes genomes: a test case for predicting lifestyles and emergence of pathogens.</title>
        <authorList>
            <person name="Haridas S."/>
            <person name="Albert R."/>
            <person name="Binder M."/>
            <person name="Bloem J."/>
            <person name="Labutti K."/>
            <person name="Salamov A."/>
            <person name="Andreopoulos B."/>
            <person name="Baker S."/>
            <person name="Barry K."/>
            <person name="Bills G."/>
            <person name="Bluhm B."/>
            <person name="Cannon C."/>
            <person name="Castanera R."/>
            <person name="Culley D."/>
            <person name="Daum C."/>
            <person name="Ezra D."/>
            <person name="Gonzalez J."/>
            <person name="Henrissat B."/>
            <person name="Kuo A."/>
            <person name="Liang C."/>
            <person name="Lipzen A."/>
            <person name="Lutzoni F."/>
            <person name="Magnuson J."/>
            <person name="Mondo S."/>
            <person name="Nolan M."/>
            <person name="Ohm R."/>
            <person name="Pangilinan J."/>
            <person name="Park H.-J."/>
            <person name="Ramirez L."/>
            <person name="Alfaro M."/>
            <person name="Sun H."/>
            <person name="Tritt A."/>
            <person name="Yoshinaga Y."/>
            <person name="Zwiers L.-H."/>
            <person name="Turgeon B."/>
            <person name="Goodwin S."/>
            <person name="Spatafora J."/>
            <person name="Crous P."/>
            <person name="Grigoriev I."/>
        </authorList>
    </citation>
    <scope>NUCLEOTIDE SEQUENCE</scope>
    <source>
        <strain evidence="3">CBS 122368</strain>
    </source>
</reference>
<protein>
    <submittedName>
        <fullName evidence="3">SET domain-containing protein</fullName>
    </submittedName>
</protein>
<dbReference type="InterPro" id="IPR011990">
    <property type="entry name" value="TPR-like_helical_dom_sf"/>
</dbReference>